<evidence type="ECO:0000313" key="7">
    <source>
        <dbReference type="EMBL" id="KAJ9186668.1"/>
    </source>
</evidence>
<dbReference type="InterPro" id="IPR001128">
    <property type="entry name" value="Cyt_P450"/>
</dbReference>
<keyword evidence="4" id="KW-0408">Iron</keyword>
<evidence type="ECO:0000256" key="1">
    <source>
        <dbReference type="ARBA" id="ARBA00022617"/>
    </source>
</evidence>
<keyword evidence="3" id="KW-0560">Oxidoreductase</keyword>
<dbReference type="Pfam" id="PF00067">
    <property type="entry name" value="p450"/>
    <property type="match status" value="1"/>
</dbReference>
<accession>A0ABQ9N5R7</accession>
<dbReference type="InterPro" id="IPR002401">
    <property type="entry name" value="Cyt_P450_E_grp-I"/>
</dbReference>
<keyword evidence="6" id="KW-1133">Transmembrane helix</keyword>
<evidence type="ECO:0008006" key="9">
    <source>
        <dbReference type="Google" id="ProtNLM"/>
    </source>
</evidence>
<dbReference type="PANTHER" id="PTHR47947:SF49">
    <property type="entry name" value="CYTOCHROME P450 FAMILY PROTEIN"/>
    <property type="match status" value="1"/>
</dbReference>
<evidence type="ECO:0000256" key="2">
    <source>
        <dbReference type="ARBA" id="ARBA00022723"/>
    </source>
</evidence>
<reference evidence="7" key="1">
    <citation type="journal article" date="2023" name="Plant Biotechnol. J.">
        <title>Chromosome-level wild Hevea brasiliensis genome provides new tools for genomic-assisted breeding and valuable loci to elevate rubber yield.</title>
        <authorList>
            <person name="Cheng H."/>
            <person name="Song X."/>
            <person name="Hu Y."/>
            <person name="Wu T."/>
            <person name="Yang Q."/>
            <person name="An Z."/>
            <person name="Feng S."/>
            <person name="Deng Z."/>
            <person name="Wu W."/>
            <person name="Zeng X."/>
            <person name="Tu M."/>
            <person name="Wang X."/>
            <person name="Huang H."/>
        </authorList>
    </citation>
    <scope>NUCLEOTIDE SEQUENCE</scope>
    <source>
        <strain evidence="7">MT/VB/25A 57/8</strain>
    </source>
</reference>
<evidence type="ECO:0000313" key="8">
    <source>
        <dbReference type="Proteomes" id="UP001174677"/>
    </source>
</evidence>
<comment type="caution">
    <text evidence="7">The sequence shown here is derived from an EMBL/GenBank/DDBJ whole genome shotgun (WGS) entry which is preliminary data.</text>
</comment>
<name>A0ABQ9N5R7_HEVBR</name>
<protein>
    <recommendedName>
        <fullName evidence="9">Cytochrome P450</fullName>
    </recommendedName>
</protein>
<dbReference type="PRINTS" id="PR00463">
    <property type="entry name" value="EP450I"/>
</dbReference>
<feature type="transmembrane region" description="Helical" evidence="6">
    <location>
        <begin position="6"/>
        <end position="27"/>
    </location>
</feature>
<evidence type="ECO:0000256" key="6">
    <source>
        <dbReference type="SAM" id="Phobius"/>
    </source>
</evidence>
<dbReference type="Proteomes" id="UP001174677">
    <property type="component" value="Chromosome 2"/>
</dbReference>
<keyword evidence="1" id="KW-0349">Heme</keyword>
<keyword evidence="6" id="KW-0812">Transmembrane</keyword>
<keyword evidence="6" id="KW-0472">Membrane</keyword>
<evidence type="ECO:0000256" key="5">
    <source>
        <dbReference type="ARBA" id="ARBA00023033"/>
    </source>
</evidence>
<organism evidence="7 8">
    <name type="scientific">Hevea brasiliensis</name>
    <name type="common">Para rubber tree</name>
    <name type="synonym">Siphonia brasiliensis</name>
    <dbReference type="NCBI Taxonomy" id="3981"/>
    <lineage>
        <taxon>Eukaryota</taxon>
        <taxon>Viridiplantae</taxon>
        <taxon>Streptophyta</taxon>
        <taxon>Embryophyta</taxon>
        <taxon>Tracheophyta</taxon>
        <taxon>Spermatophyta</taxon>
        <taxon>Magnoliopsida</taxon>
        <taxon>eudicotyledons</taxon>
        <taxon>Gunneridae</taxon>
        <taxon>Pentapetalae</taxon>
        <taxon>rosids</taxon>
        <taxon>fabids</taxon>
        <taxon>Malpighiales</taxon>
        <taxon>Euphorbiaceae</taxon>
        <taxon>Crotonoideae</taxon>
        <taxon>Micrandreae</taxon>
        <taxon>Hevea</taxon>
    </lineage>
</organism>
<keyword evidence="2" id="KW-0479">Metal-binding</keyword>
<gene>
    <name evidence="7" type="ORF">P3X46_002214</name>
</gene>
<dbReference type="InterPro" id="IPR036396">
    <property type="entry name" value="Cyt_P450_sf"/>
</dbReference>
<dbReference type="PANTHER" id="PTHR47947">
    <property type="entry name" value="CYTOCHROME P450 82C3-RELATED"/>
    <property type="match status" value="1"/>
</dbReference>
<dbReference type="SUPFAM" id="SSF48264">
    <property type="entry name" value="Cytochrome P450"/>
    <property type="match status" value="1"/>
</dbReference>
<sequence>MEFLFPYVNIITEGLIALLLFACYYVVRRSAVPKKVQAPKPAGAWPLIGHFPLLAGSQLPHIILGDLADKYGPIFTLQIGVHQALVSSWEVAQELFTTNDIALADRHGFAAAKHLSYDGVMFGFAPYGDYWREMLKLITMELLSSRQLELHGHVRASEIGAFLKEPHKCWTHKKIGSDHVLVDLKQGFSDLALNVILRLVVGKRFFGATAGGDRKEAERCHKAIGEFFHFTGLFVLRDAIPFLGWLDVGGHERGMK</sequence>
<evidence type="ECO:0000256" key="3">
    <source>
        <dbReference type="ARBA" id="ARBA00023002"/>
    </source>
</evidence>
<proteinExistence type="predicted"/>
<keyword evidence="8" id="KW-1185">Reference proteome</keyword>
<keyword evidence="5" id="KW-0503">Monooxygenase</keyword>
<dbReference type="Gene3D" id="1.10.630.10">
    <property type="entry name" value="Cytochrome P450"/>
    <property type="match status" value="1"/>
</dbReference>
<dbReference type="EMBL" id="JARPOI010000002">
    <property type="protein sequence ID" value="KAJ9186668.1"/>
    <property type="molecule type" value="Genomic_DNA"/>
</dbReference>
<dbReference type="InterPro" id="IPR050651">
    <property type="entry name" value="Plant_Cytochrome_P450_Monoox"/>
</dbReference>
<evidence type="ECO:0000256" key="4">
    <source>
        <dbReference type="ARBA" id="ARBA00023004"/>
    </source>
</evidence>